<feature type="compositionally biased region" description="Acidic residues" evidence="6">
    <location>
        <begin position="317"/>
        <end position="342"/>
    </location>
</feature>
<feature type="region of interest" description="Disordered" evidence="6">
    <location>
        <begin position="211"/>
        <end position="357"/>
    </location>
</feature>
<evidence type="ECO:0000256" key="5">
    <source>
        <dbReference type="SAM" id="Coils"/>
    </source>
</evidence>
<dbReference type="PANTHER" id="PTHR45089:SF24">
    <property type="entry name" value="DNAJ HEAT SHOCK N-TERMINAL DOMAIN-CONTAINING PROTEIN"/>
    <property type="match status" value="1"/>
</dbReference>
<gene>
    <name evidence="9" type="ORF">CSSPTR1EN2_LOCUS1791</name>
</gene>
<evidence type="ECO:0000256" key="6">
    <source>
        <dbReference type="SAM" id="MobiDB-lite"/>
    </source>
</evidence>
<feature type="compositionally biased region" description="Pro residues" evidence="6">
    <location>
        <begin position="235"/>
        <end position="245"/>
    </location>
</feature>
<organism evidence="9 10">
    <name type="scientific">Sphagnum troendelagicum</name>
    <dbReference type="NCBI Taxonomy" id="128251"/>
    <lineage>
        <taxon>Eukaryota</taxon>
        <taxon>Viridiplantae</taxon>
        <taxon>Streptophyta</taxon>
        <taxon>Embryophyta</taxon>
        <taxon>Bryophyta</taxon>
        <taxon>Sphagnophytina</taxon>
        <taxon>Sphagnopsida</taxon>
        <taxon>Sphagnales</taxon>
        <taxon>Sphagnaceae</taxon>
        <taxon>Sphagnum</taxon>
    </lineage>
</organism>
<dbReference type="InterPro" id="IPR038051">
    <property type="entry name" value="XRCC4-like_N_sf"/>
</dbReference>
<feature type="domain" description="XRCC4 N-terminal" evidence="7">
    <location>
        <begin position="26"/>
        <end position="102"/>
    </location>
</feature>
<feature type="domain" description="DUF3444" evidence="8">
    <location>
        <begin position="561"/>
        <end position="776"/>
    </location>
</feature>
<dbReference type="Gene3D" id="2.170.210.10">
    <property type="entry name" value="DNA double-strand break repair and VJ recombination XRCC4, N-terminal"/>
    <property type="match status" value="1"/>
</dbReference>
<feature type="compositionally biased region" description="Polar residues" evidence="6">
    <location>
        <begin position="397"/>
        <end position="410"/>
    </location>
</feature>
<evidence type="ECO:0000256" key="4">
    <source>
        <dbReference type="ARBA" id="ARBA00023242"/>
    </source>
</evidence>
<evidence type="ECO:0008006" key="11">
    <source>
        <dbReference type="Google" id="ProtNLM"/>
    </source>
</evidence>
<evidence type="ECO:0000256" key="3">
    <source>
        <dbReference type="ARBA" id="ARBA00023204"/>
    </source>
</evidence>
<accession>A0ABP0TCB8</accession>
<comment type="subcellular location">
    <subcellularLocation>
        <location evidence="1">Nucleus</location>
    </subcellularLocation>
</comment>
<evidence type="ECO:0000256" key="1">
    <source>
        <dbReference type="ARBA" id="ARBA00004123"/>
    </source>
</evidence>
<keyword evidence="10" id="KW-1185">Reference proteome</keyword>
<keyword evidence="4" id="KW-0539">Nucleus</keyword>
<dbReference type="InterPro" id="IPR024593">
    <property type="entry name" value="DUF3444"/>
</dbReference>
<evidence type="ECO:0000313" key="9">
    <source>
        <dbReference type="EMBL" id="CAK9192239.1"/>
    </source>
</evidence>
<dbReference type="Gene3D" id="3.30.70.2850">
    <property type="match status" value="1"/>
</dbReference>
<evidence type="ECO:0000313" key="10">
    <source>
        <dbReference type="Proteomes" id="UP001497512"/>
    </source>
</evidence>
<dbReference type="PANTHER" id="PTHR45089">
    <property type="entry name" value="DNAJ HEAT SHOCK AMINO-TERMINAL DOMAIN PROTEIN-RELATED"/>
    <property type="match status" value="1"/>
</dbReference>
<reference evidence="9 10" key="1">
    <citation type="submission" date="2024-02" db="EMBL/GenBank/DDBJ databases">
        <authorList>
            <consortium name="ELIXIR-Norway"/>
            <consortium name="Elixir Norway"/>
        </authorList>
    </citation>
    <scope>NUCLEOTIDE SEQUENCE [LARGE SCALE GENOMIC DNA]</scope>
</reference>
<feature type="compositionally biased region" description="Polar residues" evidence="6">
    <location>
        <begin position="277"/>
        <end position="294"/>
    </location>
</feature>
<feature type="compositionally biased region" description="Polar residues" evidence="6">
    <location>
        <begin position="255"/>
        <end position="265"/>
    </location>
</feature>
<feature type="region of interest" description="Disordered" evidence="6">
    <location>
        <begin position="783"/>
        <end position="814"/>
    </location>
</feature>
<feature type="coiled-coil region" evidence="5">
    <location>
        <begin position="158"/>
        <end position="188"/>
    </location>
</feature>
<dbReference type="Pfam" id="PF11926">
    <property type="entry name" value="DUF3444"/>
    <property type="match status" value="1"/>
</dbReference>
<dbReference type="InterPro" id="IPR053961">
    <property type="entry name" value="XRCC4_N"/>
</dbReference>
<dbReference type="Proteomes" id="UP001497512">
    <property type="component" value="Chromosome 1"/>
</dbReference>
<dbReference type="Pfam" id="PF06632">
    <property type="entry name" value="XRCC4"/>
    <property type="match status" value="1"/>
</dbReference>
<name>A0ABP0TCB8_9BRYO</name>
<evidence type="ECO:0000259" key="7">
    <source>
        <dbReference type="Pfam" id="PF06632"/>
    </source>
</evidence>
<keyword evidence="3" id="KW-0234">DNA repair</keyword>
<protein>
    <recommendedName>
        <fullName evidence="11">DUF3444 domain-containing protein</fullName>
    </recommendedName>
</protein>
<proteinExistence type="predicted"/>
<evidence type="ECO:0000256" key="2">
    <source>
        <dbReference type="ARBA" id="ARBA00022763"/>
    </source>
</evidence>
<dbReference type="EMBL" id="OZ019893">
    <property type="protein sequence ID" value="CAK9192239.1"/>
    <property type="molecule type" value="Genomic_DNA"/>
</dbReference>
<sequence length="826" mass="91568">MVTQRNETCIQLNGVVRSGFSERSNTIYIKGTWYPMHFLLLITDGIDAWRIDATENVVTLRARSLQLTESEYVDKAHSYLGQQQASSLYSLHRTSSEAVQLMCTPTDKQYTVGFNLELILKKVPAVSITFDMLQFLMQAHRDLLEQSEYKTRMFERTKAAMEKTIVELQKEKHEVESELLQLKTVEEKDEEEDEDDVGAMTVISAAAAKRKKGEHTVEKKGASVKKKPLWSFSVPSPPSLSPPPAATSKALPCYSNGSKEISKSGSKARRGIITPTKIISKQSVSETKYGNNWGAQPAKFSVVGAAAGHSEEHQTAEEEDDDDDDEDDDDEDDEAEEEEEEDKGDKEEEKKKTGRVRHKKMVIGHANVEGSQFAAGDLAFTEQHYQLMNAHKGRRATGSTKEGSRSTASHSKVKKGDGSRSAAISISKKKGGDIVVSADPMEEQVVKGIKLLVPFTISESTGGQDGEKKKRRSRSDEKTPNPSKKRGRPSAPGSQHKQSSEKKKAGSLQWISSQAESAEANSQSPNASLVHDTNDVHQQQPFGVLENNNNSLAIMPVNHEQKKFNVISADIHDFDSDRTEKVMALHQFWALYDDKDGMPRFYGHITKLRHSPFEVNVEWLEPYRPVVRRSGLVKSAALSASCGEFVLATECSQTLAAFSHRVEIEEGVSRGTFQLYPKKGEVWALYRNWSKPKPEKVAYAAADEEEDNVKFEYELVEVHSDYSKEKGVKVAPIYKVSGFTALFKSGGYRASIAIPAKDVPSRFSHRILTYQISGDEIPGVPKDSLELDPAATPLEYLEQSPNGYGDGLDNGPAPEVEALQTVSESG</sequence>
<keyword evidence="2" id="KW-0227">DNA damage</keyword>
<feature type="region of interest" description="Disordered" evidence="6">
    <location>
        <begin position="458"/>
        <end position="530"/>
    </location>
</feature>
<evidence type="ECO:0000259" key="8">
    <source>
        <dbReference type="Pfam" id="PF11926"/>
    </source>
</evidence>
<keyword evidence="5" id="KW-0175">Coiled coil</keyword>
<feature type="region of interest" description="Disordered" evidence="6">
    <location>
        <begin position="392"/>
        <end position="430"/>
    </location>
</feature>
<feature type="compositionally biased region" description="Low complexity" evidence="6">
    <location>
        <begin position="512"/>
        <end position="528"/>
    </location>
</feature>